<dbReference type="InterPro" id="IPR019935">
    <property type="entry name" value="CHP03546"/>
</dbReference>
<name>A0ABT7PIV6_9BACT</name>
<evidence type="ECO:0000256" key="2">
    <source>
        <dbReference type="SAM" id="Phobius"/>
    </source>
</evidence>
<proteinExistence type="predicted"/>
<sequence>MVVFSLKLLNNLRKAIADRRFPRQLAAGCACGVMLGIIPHGNLLAVVVLLTLLTFQINHALMAAVAIGISFIATGLDGYSHQLGEYLLTHPKGHQLAMQAWALPFVPWTDLNNTVVLGSFLIGLASVWPVYKVTLPLFRMVAPAEEETDEKKKDAEVDSQDQSETTVAISQSQSAEASTESSHATTSDAVAPVSVRIDDATSASRPPRWQKKSEHGDVTAIDQVHTSLEPRDDLAVRPPSSLKPAPTTASPDELPSNEQMVSIETKIDVIRMKDYRDKDDPAGDDITEPTSNDEALNYLLQQLRHSQQRKAAG</sequence>
<comment type="caution">
    <text evidence="4">The sequence shown here is derived from an EMBL/GenBank/DDBJ whole genome shotgun (WGS) entry which is preliminary data.</text>
</comment>
<feature type="compositionally biased region" description="Low complexity" evidence="1">
    <location>
        <begin position="170"/>
        <end position="187"/>
    </location>
</feature>
<feature type="transmembrane region" description="Helical" evidence="2">
    <location>
        <begin position="60"/>
        <end position="79"/>
    </location>
</feature>
<dbReference type="InterPro" id="IPR018639">
    <property type="entry name" value="DUF2062"/>
</dbReference>
<feature type="transmembrane region" description="Helical" evidence="2">
    <location>
        <begin position="111"/>
        <end position="131"/>
    </location>
</feature>
<keyword evidence="2" id="KW-0812">Transmembrane</keyword>
<dbReference type="RefSeq" id="WP_289163818.1">
    <property type="nucleotide sequence ID" value="NZ_JASZZN010000007.1"/>
</dbReference>
<reference evidence="4 5" key="1">
    <citation type="submission" date="2023-06" db="EMBL/GenBank/DDBJ databases">
        <title>Roseiconus lacunae JC819 isolated from Gulf of Mannar region, Tamil Nadu.</title>
        <authorList>
            <person name="Pk S."/>
            <person name="Ch S."/>
            <person name="Ch V.R."/>
        </authorList>
    </citation>
    <scope>NUCLEOTIDE SEQUENCE [LARGE SCALE GENOMIC DNA]</scope>
    <source>
        <strain evidence="4 5">JC819</strain>
    </source>
</reference>
<feature type="domain" description="DUF2062" evidence="3">
    <location>
        <begin position="21"/>
        <end position="141"/>
    </location>
</feature>
<keyword evidence="2" id="KW-0472">Membrane</keyword>
<dbReference type="Pfam" id="PF09835">
    <property type="entry name" value="DUF2062"/>
    <property type="match status" value="1"/>
</dbReference>
<feature type="compositionally biased region" description="Basic and acidic residues" evidence="1">
    <location>
        <begin position="265"/>
        <end position="281"/>
    </location>
</feature>
<accession>A0ABT7PIV6</accession>
<gene>
    <name evidence="4" type="ORF">QTN89_12210</name>
</gene>
<dbReference type="NCBIfam" id="TIGR03546">
    <property type="entry name" value="TIGR03546 family protein"/>
    <property type="match status" value="1"/>
</dbReference>
<keyword evidence="2" id="KW-1133">Transmembrane helix</keyword>
<feature type="compositionally biased region" description="Polar residues" evidence="1">
    <location>
        <begin position="160"/>
        <end position="169"/>
    </location>
</feature>
<evidence type="ECO:0000313" key="5">
    <source>
        <dbReference type="Proteomes" id="UP001239462"/>
    </source>
</evidence>
<dbReference type="EMBL" id="JASZZN010000007">
    <property type="protein sequence ID" value="MDM4016196.1"/>
    <property type="molecule type" value="Genomic_DNA"/>
</dbReference>
<feature type="transmembrane region" description="Helical" evidence="2">
    <location>
        <begin position="25"/>
        <end position="53"/>
    </location>
</feature>
<evidence type="ECO:0000256" key="1">
    <source>
        <dbReference type="SAM" id="MobiDB-lite"/>
    </source>
</evidence>
<evidence type="ECO:0000259" key="3">
    <source>
        <dbReference type="Pfam" id="PF09835"/>
    </source>
</evidence>
<organism evidence="4 5">
    <name type="scientific">Roseiconus lacunae</name>
    <dbReference type="NCBI Taxonomy" id="2605694"/>
    <lineage>
        <taxon>Bacteria</taxon>
        <taxon>Pseudomonadati</taxon>
        <taxon>Planctomycetota</taxon>
        <taxon>Planctomycetia</taxon>
        <taxon>Pirellulales</taxon>
        <taxon>Pirellulaceae</taxon>
        <taxon>Roseiconus</taxon>
    </lineage>
</organism>
<dbReference type="Proteomes" id="UP001239462">
    <property type="component" value="Unassembled WGS sequence"/>
</dbReference>
<keyword evidence="5" id="KW-1185">Reference proteome</keyword>
<protein>
    <submittedName>
        <fullName evidence="4">TIGR03546 family protein</fullName>
    </submittedName>
</protein>
<evidence type="ECO:0000313" key="4">
    <source>
        <dbReference type="EMBL" id="MDM4016196.1"/>
    </source>
</evidence>
<feature type="region of interest" description="Disordered" evidence="1">
    <location>
        <begin position="145"/>
        <end position="294"/>
    </location>
</feature>